<dbReference type="OrthoDB" id="5431388at2"/>
<sequence>MNKDLISIEQMLMIGSTGRNSGKTTLASALINKFKSDIKVIALKVTTIEHKNGKCQRGGEGCGVCTNLKENFELIEEVDCNRNKDTSLLLSAGADKVYWLKCLKGHLEEGINYFMSKVPSDALIICESNSLRNVVIPGYFVMIKNTEINSFKESASKVIDMADFIIENDFNKSLDMFVSNVEVEEDERNIKIKY</sequence>
<name>A0A410E0M7_9CLOT</name>
<dbReference type="Gene3D" id="3.40.50.300">
    <property type="entry name" value="P-loop containing nucleotide triphosphate hydrolases"/>
    <property type="match status" value="1"/>
</dbReference>
<reference evidence="1 2" key="1">
    <citation type="submission" date="2018-01" db="EMBL/GenBank/DDBJ databases">
        <title>Genome Sequencing and Assembly of Anaerobacter polyendosporus strain CT4.</title>
        <authorList>
            <person name="Tachaapaikoon C."/>
            <person name="Sutheeworapong S."/>
            <person name="Jenjaroenpun P."/>
            <person name="Wongsurawat T."/>
            <person name="Nookeaw I."/>
            <person name="Cheawchanlertfa P."/>
            <person name="Kosugi A."/>
            <person name="Cheevadhanarak S."/>
            <person name="Ratanakhanokchai K."/>
        </authorList>
    </citation>
    <scope>NUCLEOTIDE SEQUENCE [LARGE SCALE GENOMIC DNA]</scope>
    <source>
        <strain evidence="1 2">CT4</strain>
    </source>
</reference>
<evidence type="ECO:0008006" key="3">
    <source>
        <dbReference type="Google" id="ProtNLM"/>
    </source>
</evidence>
<protein>
    <recommendedName>
        <fullName evidence="3">Molybdopterin-guanine dinucleotide biosynthesis protein B</fullName>
    </recommendedName>
</protein>
<keyword evidence="2" id="KW-1185">Reference proteome</keyword>
<gene>
    <name evidence="1" type="ORF">C1I91_26245</name>
</gene>
<dbReference type="InterPro" id="IPR027417">
    <property type="entry name" value="P-loop_NTPase"/>
</dbReference>
<dbReference type="AlphaFoldDB" id="A0A410E0M7"/>
<dbReference type="Proteomes" id="UP000286268">
    <property type="component" value="Chromosome"/>
</dbReference>
<proteinExistence type="predicted"/>
<dbReference type="KEGG" id="cmah:C1I91_26245"/>
<dbReference type="RefSeq" id="WP_128215564.1">
    <property type="nucleotide sequence ID" value="NZ_CP025746.1"/>
</dbReference>
<evidence type="ECO:0000313" key="2">
    <source>
        <dbReference type="Proteomes" id="UP000286268"/>
    </source>
</evidence>
<organism evidence="1 2">
    <name type="scientific">Clostridium manihotivorum</name>
    <dbReference type="NCBI Taxonomy" id="2320868"/>
    <lineage>
        <taxon>Bacteria</taxon>
        <taxon>Bacillati</taxon>
        <taxon>Bacillota</taxon>
        <taxon>Clostridia</taxon>
        <taxon>Eubacteriales</taxon>
        <taxon>Clostridiaceae</taxon>
        <taxon>Clostridium</taxon>
    </lineage>
</organism>
<evidence type="ECO:0000313" key="1">
    <source>
        <dbReference type="EMBL" id="QAA34853.1"/>
    </source>
</evidence>
<accession>A0A410E0M7</accession>
<dbReference type="EMBL" id="CP025746">
    <property type="protein sequence ID" value="QAA34853.1"/>
    <property type="molecule type" value="Genomic_DNA"/>
</dbReference>